<name>A0ABV9DN83_9BACI</name>
<evidence type="ECO:0008006" key="3">
    <source>
        <dbReference type="Google" id="ProtNLM"/>
    </source>
</evidence>
<dbReference type="Proteomes" id="UP001595989">
    <property type="component" value="Unassembled WGS sequence"/>
</dbReference>
<dbReference type="RefSeq" id="WP_390296478.1">
    <property type="nucleotide sequence ID" value="NZ_JBHSFU010000007.1"/>
</dbReference>
<organism evidence="1 2">
    <name type="scientific">Virgibacillus kekensis</name>
    <dbReference type="NCBI Taxonomy" id="202261"/>
    <lineage>
        <taxon>Bacteria</taxon>
        <taxon>Bacillati</taxon>
        <taxon>Bacillota</taxon>
        <taxon>Bacilli</taxon>
        <taxon>Bacillales</taxon>
        <taxon>Bacillaceae</taxon>
        <taxon>Virgibacillus</taxon>
    </lineage>
</organism>
<accession>A0ABV9DN83</accession>
<gene>
    <name evidence="1" type="ORF">ACFO3D_12605</name>
</gene>
<evidence type="ECO:0000313" key="1">
    <source>
        <dbReference type="EMBL" id="MFC4559033.1"/>
    </source>
</evidence>
<proteinExistence type="predicted"/>
<evidence type="ECO:0000313" key="2">
    <source>
        <dbReference type="Proteomes" id="UP001595989"/>
    </source>
</evidence>
<protein>
    <recommendedName>
        <fullName evidence="3">YjzC family protein</fullName>
    </recommendedName>
</protein>
<comment type="caution">
    <text evidence="1">The sequence shown here is derived from an EMBL/GenBank/DDBJ whole genome shotgun (WGS) entry which is preliminary data.</text>
</comment>
<dbReference type="EMBL" id="JBHSFU010000007">
    <property type="protein sequence ID" value="MFC4559033.1"/>
    <property type="molecule type" value="Genomic_DNA"/>
</dbReference>
<keyword evidence="2" id="KW-1185">Reference proteome</keyword>
<reference evidence="2" key="1">
    <citation type="journal article" date="2019" name="Int. J. Syst. Evol. Microbiol.">
        <title>The Global Catalogue of Microorganisms (GCM) 10K type strain sequencing project: providing services to taxonomists for standard genome sequencing and annotation.</title>
        <authorList>
            <consortium name="The Broad Institute Genomics Platform"/>
            <consortium name="The Broad Institute Genome Sequencing Center for Infectious Disease"/>
            <person name="Wu L."/>
            <person name="Ma J."/>
        </authorList>
    </citation>
    <scope>NUCLEOTIDE SEQUENCE [LARGE SCALE GENOMIC DNA]</scope>
    <source>
        <strain evidence="2">CGMCC 4.7426</strain>
    </source>
</reference>
<sequence length="54" mass="6299">MEENFREYRTGQGVPEKGQYICQSGKRAILNKDEDFPACPVTGDETTWKRHDHE</sequence>